<protein>
    <recommendedName>
        <fullName evidence="13">Glycosyltransferase RgtA/B/C/D-like domain-containing protein</fullName>
    </recommendedName>
</protein>
<keyword evidence="6 10" id="KW-0812">Transmembrane</keyword>
<dbReference type="RefSeq" id="WP_119927446.1">
    <property type="nucleotide sequence ID" value="NZ_QZEY01000005.1"/>
</dbReference>
<dbReference type="GO" id="GO:0016020">
    <property type="term" value="C:membrane"/>
    <property type="evidence" value="ECO:0007669"/>
    <property type="project" value="GOC"/>
</dbReference>
<feature type="transmembrane region" description="Helical" evidence="10">
    <location>
        <begin position="9"/>
        <end position="32"/>
    </location>
</feature>
<evidence type="ECO:0000313" key="11">
    <source>
        <dbReference type="EMBL" id="RJL32128.1"/>
    </source>
</evidence>
<evidence type="ECO:0000256" key="2">
    <source>
        <dbReference type="ARBA" id="ARBA00004687"/>
    </source>
</evidence>
<dbReference type="UniPathway" id="UPA00196"/>
<evidence type="ECO:0000256" key="5">
    <source>
        <dbReference type="ARBA" id="ARBA00022679"/>
    </source>
</evidence>
<keyword evidence="9 10" id="KW-0472">Membrane</keyword>
<dbReference type="Proteomes" id="UP000265768">
    <property type="component" value="Unassembled WGS sequence"/>
</dbReference>
<gene>
    <name evidence="11" type="ORF">D5H75_17090</name>
</gene>
<feature type="transmembrane region" description="Helical" evidence="10">
    <location>
        <begin position="127"/>
        <end position="159"/>
    </location>
</feature>
<feature type="transmembrane region" description="Helical" evidence="10">
    <location>
        <begin position="312"/>
        <end position="331"/>
    </location>
</feature>
<feature type="transmembrane region" description="Helical" evidence="10">
    <location>
        <begin position="165"/>
        <end position="191"/>
    </location>
</feature>
<comment type="caution">
    <text evidence="11">The sequence shown here is derived from an EMBL/GenBank/DDBJ whole genome shotgun (WGS) entry which is preliminary data.</text>
</comment>
<feature type="transmembrane region" description="Helical" evidence="10">
    <location>
        <begin position="351"/>
        <end position="375"/>
    </location>
</feature>
<reference evidence="11 12" key="1">
    <citation type="submission" date="2018-09" db="EMBL/GenBank/DDBJ databases">
        <title>YIM 75507 draft genome.</title>
        <authorList>
            <person name="Tang S."/>
            <person name="Feng Y."/>
        </authorList>
    </citation>
    <scope>NUCLEOTIDE SEQUENCE [LARGE SCALE GENOMIC DNA]</scope>
    <source>
        <strain evidence="11 12">YIM 75507</strain>
    </source>
</reference>
<organism evidence="11 12">
    <name type="scientific">Bailinhaonella thermotolerans</name>
    <dbReference type="NCBI Taxonomy" id="1070861"/>
    <lineage>
        <taxon>Bacteria</taxon>
        <taxon>Bacillati</taxon>
        <taxon>Actinomycetota</taxon>
        <taxon>Actinomycetes</taxon>
        <taxon>Streptosporangiales</taxon>
        <taxon>Streptosporangiaceae</taxon>
        <taxon>Bailinhaonella</taxon>
    </lineage>
</organism>
<accession>A0A3A4BD49</accession>
<evidence type="ECO:0000256" key="9">
    <source>
        <dbReference type="ARBA" id="ARBA00023136"/>
    </source>
</evidence>
<keyword evidence="4" id="KW-0328">Glycosyltransferase</keyword>
<evidence type="ECO:0000256" key="8">
    <source>
        <dbReference type="ARBA" id="ARBA00022989"/>
    </source>
</evidence>
<evidence type="ECO:0000256" key="3">
    <source>
        <dbReference type="ARBA" id="ARBA00022502"/>
    </source>
</evidence>
<evidence type="ECO:0000256" key="7">
    <source>
        <dbReference type="ARBA" id="ARBA00022824"/>
    </source>
</evidence>
<keyword evidence="7" id="KW-0256">Endoplasmic reticulum</keyword>
<keyword evidence="5" id="KW-0808">Transferase</keyword>
<evidence type="ECO:0000256" key="10">
    <source>
        <dbReference type="SAM" id="Phobius"/>
    </source>
</evidence>
<keyword evidence="3" id="KW-0337">GPI-anchor biosynthesis</keyword>
<keyword evidence="8 10" id="KW-1133">Transmembrane helix</keyword>
<evidence type="ECO:0000256" key="4">
    <source>
        <dbReference type="ARBA" id="ARBA00022676"/>
    </source>
</evidence>
<evidence type="ECO:0000256" key="1">
    <source>
        <dbReference type="ARBA" id="ARBA00004477"/>
    </source>
</evidence>
<dbReference type="GO" id="GO:0004376">
    <property type="term" value="F:GPI mannosyltransferase activity"/>
    <property type="evidence" value="ECO:0007669"/>
    <property type="project" value="InterPro"/>
</dbReference>
<dbReference type="OrthoDB" id="151635at2"/>
<dbReference type="AlphaFoldDB" id="A0A3A4BD49"/>
<dbReference type="PANTHER" id="PTHR12468">
    <property type="entry name" value="GPI MANNOSYLTRANSFERASE 2"/>
    <property type="match status" value="1"/>
</dbReference>
<comment type="subcellular location">
    <subcellularLocation>
        <location evidence="1">Endoplasmic reticulum membrane</location>
        <topology evidence="1">Multi-pass membrane protein</topology>
    </subcellularLocation>
</comment>
<feature type="transmembrane region" description="Helical" evidence="10">
    <location>
        <begin position="284"/>
        <end position="305"/>
    </location>
</feature>
<dbReference type="GO" id="GO:0006506">
    <property type="term" value="P:GPI anchor biosynthetic process"/>
    <property type="evidence" value="ECO:0007669"/>
    <property type="project" value="UniProtKB-UniPathway"/>
</dbReference>
<name>A0A3A4BD49_9ACTN</name>
<dbReference type="PANTHER" id="PTHR12468:SF2">
    <property type="entry name" value="GPI MANNOSYLTRANSFERASE 2"/>
    <property type="match status" value="1"/>
</dbReference>
<dbReference type="GO" id="GO:0000009">
    <property type="term" value="F:alpha-1,6-mannosyltransferase activity"/>
    <property type="evidence" value="ECO:0007669"/>
    <property type="project" value="InterPro"/>
</dbReference>
<proteinExistence type="predicted"/>
<evidence type="ECO:0000313" key="12">
    <source>
        <dbReference type="Proteomes" id="UP000265768"/>
    </source>
</evidence>
<dbReference type="GO" id="GO:0031501">
    <property type="term" value="C:mannosyltransferase complex"/>
    <property type="evidence" value="ECO:0007669"/>
    <property type="project" value="TreeGrafter"/>
</dbReference>
<dbReference type="Pfam" id="PF04188">
    <property type="entry name" value="Mannosyl_trans2"/>
    <property type="match status" value="1"/>
</dbReference>
<dbReference type="EMBL" id="QZEY01000005">
    <property type="protein sequence ID" value="RJL32128.1"/>
    <property type="molecule type" value="Genomic_DNA"/>
</dbReference>
<evidence type="ECO:0000256" key="6">
    <source>
        <dbReference type="ARBA" id="ARBA00022692"/>
    </source>
</evidence>
<feature type="transmembrane region" description="Helical" evidence="10">
    <location>
        <begin position="92"/>
        <end position="115"/>
    </location>
</feature>
<comment type="pathway">
    <text evidence="2">Glycolipid biosynthesis; glycosylphosphatidylinositol-anchor biosynthesis.</text>
</comment>
<sequence length="381" mass="41857">MRTADRSSLVLWLASRAGLVLLATAGLGLIYAGQELPSLRDRLGGWDARLLIEIARFGYDGDPAEKEDPGLPAFFPGMPLMLRLVELITRDYVLAGVLISLVAGAIAMVALSRLGEFEGPEGTGPRAVFALLLAPPAVFLLVGYSEALFLAFAIPAWLAMRRAHWTLAVVLAAGASCVRITGLFLACALVVEYYVWAYRGNAEPGGWPRIAARSALRTLKRAHLLIVPFLPLAAYSAYQFLRTGDLLAWKTAQEAGWGRRLVPPWEAWETSWNAAFTVNNQFTWAFRMELAAAVIGVIFTLWLLYARRWGEFTYVGLQVLSLVISSYYLSIPRSALLWWPLYLLIGRAGVRHPWVLAAYALVAGPLMVADALTFFKGAWAG</sequence>
<dbReference type="InterPro" id="IPR007315">
    <property type="entry name" value="PIG-V/Gpi18"/>
</dbReference>
<evidence type="ECO:0008006" key="13">
    <source>
        <dbReference type="Google" id="ProtNLM"/>
    </source>
</evidence>
<feature type="transmembrane region" description="Helical" evidence="10">
    <location>
        <begin position="222"/>
        <end position="241"/>
    </location>
</feature>
<keyword evidence="12" id="KW-1185">Reference proteome</keyword>